<keyword evidence="8" id="KW-0906">Nuclear pore complex</keyword>
<evidence type="ECO:0000313" key="12">
    <source>
        <dbReference type="EMBL" id="KAF2754650.1"/>
    </source>
</evidence>
<evidence type="ECO:0000256" key="1">
    <source>
        <dbReference type="ARBA" id="ARBA00004567"/>
    </source>
</evidence>
<evidence type="ECO:0000256" key="10">
    <source>
        <dbReference type="SAM" id="MobiDB-lite"/>
    </source>
</evidence>
<dbReference type="GO" id="GO:0008139">
    <property type="term" value="F:nuclear localization sequence binding"/>
    <property type="evidence" value="ECO:0007669"/>
    <property type="project" value="TreeGrafter"/>
</dbReference>
<sequence length="2024" mass="215423">MSGFGGFGGFGANSQQQNTGFGGFGQNNNNNSTGFGASANIGFGANNNNNNNNNNTGAFGSTGGGFGGNTGGFGNNNNTSSGFGANKPTFGGTGLFGGNNNAATSTGFGAFGQNNNQTSGGFGSTGTSGGVFGTAKPTFGSGTPTGGGLFGSANTGFGSNNNTFGGGSTGFGANTTQNNGTDAVPFQPVNEKDGQAPGAASVSYQSISTMDQYKNFSQEELRLVDYNKGKRYGTTNGQGGTFGQSSGFGGFGGTTNTAATGGFGTNTTGGGLFGNNNNNNNQQPQQPAGFGQANNTSTFGNTPAGGLFGQNKPASSGLFGGAATSGTAGGGLFGSSSGNTGFGVSNGATGAFGSVPPTGGLFGANNNNNQAQNKPAFGGFGASTGTGTFGSNTNNTTGFGQSTSTSTGSGLFGQQQNTNTGFGANNQQQNTNSAFGSSFGQNNQQQSAQQPSGGLFGGGGTFGQTNNNNPPKPGLFGAQTSAATGSSLFGQNSQQQNTGGGLFGATNNQNQPANGGLFGQKPTGTTGLFGSQPAATNTNNGLFGGLSNQNQQNQATGLFGQQNQNQGKLSLFGGTNSTGGNGLFGSQNQAQQQNTGSNGGLFGGSQHQQQPQPQMNHSLFGSQNTQNRPQGLVASLDNLPYGNEQLFAHLENPSQSVGPIATPLKGNHMAKKNAILPQHKLNPAASTRLITPQKRPPTGFGFSYSTYGTPGSAASNASPGSFASNLLNGSSFSRSLGKSFSTSNLRGSFTPDDSILSPGAFTASPRGYASGSLKRLHINRNVNGSHHLFTPAEVNNGIAPSPLKNTKNVKSVTFATSAGTETSEIGDSQALVRTTAEDSATKPNGAVHGFSHAEGDSINGKALASVPENMSSSAQSAKPNPLESMKDKEPAEYFTIPSIAELRKMSRDQLKHVKDFTVGRVNTGKVIFSEADLSSTPLDKITGGIVEIEVRSASVYSGDGPVKKPPRGMGMNVPSTIVLENSWPRAKAGRLPVHENKGPRFEKHVSRLKRVPDTQFVNYDMKTGIWTFRVDHFTKYGMDFEGDDSNVEDDLESSMLSAPPDTPTPKTRTPVRTPLSTITADDLSGFSDVDSELDDTFEFQRRRKTSVPGGFEDEPMVDHNADDHDDTLNSTRSFLDERSMGSFPENGPDGDTFDVRESVLDKDQEMAGSFPVPAPTMEHLTAAAMTTKCLGPPKSILKTSRTGRSLVGTPSKKLVDFQDNWTTQLQLTVSPTKRDRQALRESQGTVLQQKQLSFHEPKKLSDEDKPFRTSMDIMNSLYGRDEKPLINSQPKINVDGLCSKIPFTKKPKVTDASQLTGNDKAFHECNKPHWSPDGTLVYAINANAPTLDEGMVVNVNQPLVGEQKDIRYAQVAVPKNAVPDTMVYLKNFFQIRKDDDNIPYIQHSVPFSFADFAARVDTSTSDGAYEQKVWHLASILFDKPNLETAEAMPQSRSAAYETLFRKDRLSEFWQSIVQVDADSHAERTNVSETKALQQLSAHNISDACISLLEGRNLHLATMVAQIGGSESMRREIGSQLEEWRTLNVLSEMTDTIRAIYELLAGNCSTSDGKSGSGPENKATTFRISSRFKMDWRRAFGLRLWYGTLPSEDIAMAVAQYESDLREGREYVKPVPWFAEEQQTNRSSGCAADHIEDLLWGLLKLYAVQFKDIPINVEEILAPANASGNPLDARLSWQLITLLRTRKEIKLPVQQKRAKLDASMVSSTSSMQSVSIGSDPHGAVAISDDLTLTYGAMLEDTQAWKTSIFVYLHLSSASLRESNIRRVLTLKSGDFEILPTTPDPSPAHERLKSDCELLITTLQLPLHWLHSAKALYARAVLQDPTLEIQHLLAAADYFAAHDVLCTVVAPSAIISRDYVILRQLLGAFERPQSHRKPTCGKDAVSGGTGNTMRYWSQGGQIYLDFIYLMDTGRGAITRGTVLKEERGMVLKRLVAALSEMTKTLEDGKLGLQERAAVWEMARITAGWVQSEDAISKSEIVKLPLMEDGWLRCARERGVEYFRGVLAYAR</sequence>
<feature type="region of interest" description="Disordered" evidence="10">
    <location>
        <begin position="1106"/>
        <end position="1126"/>
    </location>
</feature>
<dbReference type="Proteomes" id="UP000799437">
    <property type="component" value="Unassembled WGS sequence"/>
</dbReference>
<keyword evidence="13" id="KW-1185">Reference proteome</keyword>
<keyword evidence="6" id="KW-0653">Protein transport</keyword>
<dbReference type="GO" id="GO:0006405">
    <property type="term" value="P:RNA export from nucleus"/>
    <property type="evidence" value="ECO:0007669"/>
    <property type="project" value="TreeGrafter"/>
</dbReference>
<dbReference type="OrthoDB" id="3797628at2759"/>
<dbReference type="GO" id="GO:0006606">
    <property type="term" value="P:protein import into nucleus"/>
    <property type="evidence" value="ECO:0007669"/>
    <property type="project" value="TreeGrafter"/>
</dbReference>
<dbReference type="InterPro" id="IPR021967">
    <property type="entry name" value="Nup98_C"/>
</dbReference>
<feature type="compositionally biased region" description="Low complexity" evidence="10">
    <location>
        <begin position="435"/>
        <end position="453"/>
    </location>
</feature>
<protein>
    <recommendedName>
        <fullName evidence="11">Peptidase S59 domain-containing protein</fullName>
    </recommendedName>
</protein>
<keyword evidence="5" id="KW-0509">mRNA transport</keyword>
<dbReference type="PANTHER" id="PTHR23198:SF6">
    <property type="entry name" value="NUCLEAR PORE COMPLEX PROTEIN NUP98-NUP96"/>
    <property type="match status" value="1"/>
</dbReference>
<comment type="subcellular location">
    <subcellularLocation>
        <location evidence="1">Nucleus</location>
        <location evidence="1">Nuclear pore complex</location>
    </subcellularLocation>
</comment>
<dbReference type="GeneID" id="54485651"/>
<dbReference type="Pfam" id="PF13634">
    <property type="entry name" value="Nucleoporin_FG"/>
    <property type="match status" value="4"/>
</dbReference>
<feature type="compositionally biased region" description="Polar residues" evidence="10">
    <location>
        <begin position="522"/>
        <end position="551"/>
    </location>
</feature>
<dbReference type="InterPro" id="IPR037665">
    <property type="entry name" value="Nucleoporin_S59-like"/>
</dbReference>
<dbReference type="GO" id="GO:0017056">
    <property type="term" value="F:structural constituent of nuclear pore"/>
    <property type="evidence" value="ECO:0007669"/>
    <property type="project" value="InterPro"/>
</dbReference>
<organism evidence="12 13">
    <name type="scientific">Pseudovirgaria hyperparasitica</name>
    <dbReference type="NCBI Taxonomy" id="470096"/>
    <lineage>
        <taxon>Eukaryota</taxon>
        <taxon>Fungi</taxon>
        <taxon>Dikarya</taxon>
        <taxon>Ascomycota</taxon>
        <taxon>Pezizomycotina</taxon>
        <taxon>Dothideomycetes</taxon>
        <taxon>Dothideomycetes incertae sedis</taxon>
        <taxon>Acrospermales</taxon>
        <taxon>Acrospermaceae</taxon>
        <taxon>Pseudovirgaria</taxon>
    </lineage>
</organism>
<proteinExistence type="inferred from homology"/>
<dbReference type="Pfam" id="PF04096">
    <property type="entry name" value="Nucleoporin2"/>
    <property type="match status" value="1"/>
</dbReference>
<comment type="similarity">
    <text evidence="2">Belongs to the nucleoporin GLFG family.</text>
</comment>
<gene>
    <name evidence="12" type="ORF">EJ05DRAFT_479087</name>
</gene>
<dbReference type="RefSeq" id="XP_033597101.1">
    <property type="nucleotide sequence ID" value="XM_033744597.1"/>
</dbReference>
<evidence type="ECO:0000256" key="9">
    <source>
        <dbReference type="ARBA" id="ARBA00023242"/>
    </source>
</evidence>
<dbReference type="GO" id="GO:0034398">
    <property type="term" value="P:telomere tethering at nuclear periphery"/>
    <property type="evidence" value="ECO:0007669"/>
    <property type="project" value="TreeGrafter"/>
</dbReference>
<evidence type="ECO:0000256" key="8">
    <source>
        <dbReference type="ARBA" id="ARBA00023132"/>
    </source>
</evidence>
<dbReference type="GO" id="GO:0003723">
    <property type="term" value="F:RNA binding"/>
    <property type="evidence" value="ECO:0007669"/>
    <property type="project" value="TreeGrafter"/>
</dbReference>
<feature type="compositionally biased region" description="Gly residues" evidence="10">
    <location>
        <begin position="261"/>
        <end position="273"/>
    </location>
</feature>
<dbReference type="EMBL" id="ML996579">
    <property type="protein sequence ID" value="KAF2754650.1"/>
    <property type="molecule type" value="Genomic_DNA"/>
</dbReference>
<feature type="region of interest" description="Disordered" evidence="10">
    <location>
        <begin position="388"/>
        <end position="551"/>
    </location>
</feature>
<dbReference type="InterPro" id="IPR007230">
    <property type="entry name" value="Nup98_auto-Pept-S59_dom"/>
</dbReference>
<dbReference type="Gene3D" id="1.10.10.2360">
    <property type="match status" value="1"/>
</dbReference>
<evidence type="ECO:0000259" key="11">
    <source>
        <dbReference type="PROSITE" id="PS51434"/>
    </source>
</evidence>
<reference evidence="12" key="1">
    <citation type="journal article" date="2020" name="Stud. Mycol.">
        <title>101 Dothideomycetes genomes: a test case for predicting lifestyles and emergence of pathogens.</title>
        <authorList>
            <person name="Haridas S."/>
            <person name="Albert R."/>
            <person name="Binder M."/>
            <person name="Bloem J."/>
            <person name="Labutti K."/>
            <person name="Salamov A."/>
            <person name="Andreopoulos B."/>
            <person name="Baker S."/>
            <person name="Barry K."/>
            <person name="Bills G."/>
            <person name="Bluhm B."/>
            <person name="Cannon C."/>
            <person name="Castanera R."/>
            <person name="Culley D."/>
            <person name="Daum C."/>
            <person name="Ezra D."/>
            <person name="Gonzalez J."/>
            <person name="Henrissat B."/>
            <person name="Kuo A."/>
            <person name="Liang C."/>
            <person name="Lipzen A."/>
            <person name="Lutzoni F."/>
            <person name="Magnuson J."/>
            <person name="Mondo S."/>
            <person name="Nolan M."/>
            <person name="Ohm R."/>
            <person name="Pangilinan J."/>
            <person name="Park H.-J."/>
            <person name="Ramirez L."/>
            <person name="Alfaro M."/>
            <person name="Sun H."/>
            <person name="Tritt A."/>
            <person name="Yoshinaga Y."/>
            <person name="Zwiers L.-H."/>
            <person name="Turgeon B."/>
            <person name="Goodwin S."/>
            <person name="Spatafora J."/>
            <person name="Crous P."/>
            <person name="Grigoriev I."/>
        </authorList>
    </citation>
    <scope>NUCLEOTIDE SEQUENCE</scope>
    <source>
        <strain evidence="12">CBS 121739</strain>
    </source>
</reference>
<keyword evidence="3" id="KW-0813">Transport</keyword>
<dbReference type="GO" id="GO:0051028">
    <property type="term" value="P:mRNA transport"/>
    <property type="evidence" value="ECO:0007669"/>
    <property type="project" value="UniProtKB-KW"/>
</dbReference>
<feature type="domain" description="Peptidase S59" evidence="11">
    <location>
        <begin position="890"/>
        <end position="1033"/>
    </location>
</feature>
<dbReference type="PANTHER" id="PTHR23198">
    <property type="entry name" value="NUCLEOPORIN"/>
    <property type="match status" value="1"/>
</dbReference>
<feature type="region of interest" description="Disordered" evidence="10">
    <location>
        <begin position="565"/>
        <end position="630"/>
    </location>
</feature>
<evidence type="ECO:0000256" key="5">
    <source>
        <dbReference type="ARBA" id="ARBA00022816"/>
    </source>
</evidence>
<dbReference type="InterPro" id="IPR036903">
    <property type="entry name" value="Nup98_auto-Pept-S59_dom_sf"/>
</dbReference>
<evidence type="ECO:0000256" key="6">
    <source>
        <dbReference type="ARBA" id="ARBA00022927"/>
    </source>
</evidence>
<evidence type="ECO:0000256" key="7">
    <source>
        <dbReference type="ARBA" id="ARBA00023010"/>
    </source>
</evidence>
<feature type="compositionally biased region" description="Low complexity" evidence="10">
    <location>
        <begin position="389"/>
        <end position="416"/>
    </location>
</feature>
<dbReference type="GO" id="GO:0044614">
    <property type="term" value="C:nuclear pore cytoplasmic filaments"/>
    <property type="evidence" value="ECO:0007669"/>
    <property type="project" value="TreeGrafter"/>
</dbReference>
<keyword evidence="7" id="KW-0811">Translocation</keyword>
<feature type="region of interest" description="Disordered" evidence="10">
    <location>
        <begin position="259"/>
        <end position="312"/>
    </location>
</feature>
<keyword evidence="9" id="KW-0539">Nucleus</keyword>
<feature type="region of interest" description="Disordered" evidence="10">
    <location>
        <begin position="1044"/>
        <end position="1072"/>
    </location>
</feature>
<feature type="compositionally biased region" description="Polar residues" evidence="10">
    <location>
        <begin position="615"/>
        <end position="629"/>
    </location>
</feature>
<dbReference type="Gene3D" id="1.25.40.690">
    <property type="match status" value="1"/>
</dbReference>
<evidence type="ECO:0000313" key="13">
    <source>
        <dbReference type="Proteomes" id="UP000799437"/>
    </source>
</evidence>
<dbReference type="PROSITE" id="PS51434">
    <property type="entry name" value="NUP_C"/>
    <property type="match status" value="1"/>
</dbReference>
<dbReference type="SUPFAM" id="SSF82215">
    <property type="entry name" value="C-terminal autoproteolytic domain of nucleoporin nup98"/>
    <property type="match status" value="1"/>
</dbReference>
<evidence type="ECO:0000256" key="2">
    <source>
        <dbReference type="ARBA" id="ARBA00008926"/>
    </source>
</evidence>
<keyword evidence="4" id="KW-0068">Autocatalytic cleavage</keyword>
<feature type="region of interest" description="Disordered" evidence="10">
    <location>
        <begin position="866"/>
        <end position="887"/>
    </location>
</feature>
<accession>A0A6A6VYB1</accession>
<feature type="compositionally biased region" description="Low complexity" evidence="10">
    <location>
        <begin position="364"/>
        <end position="373"/>
    </location>
</feature>
<evidence type="ECO:0000256" key="4">
    <source>
        <dbReference type="ARBA" id="ARBA00022813"/>
    </source>
</evidence>
<name>A0A6A6VYB1_9PEZI</name>
<dbReference type="GO" id="GO:0000973">
    <property type="term" value="P:post-transcriptional tethering of RNA polymerase II gene DNA at nuclear periphery"/>
    <property type="evidence" value="ECO:0007669"/>
    <property type="project" value="TreeGrafter"/>
</dbReference>
<dbReference type="FunFam" id="1.10.10.2360:FF:000001">
    <property type="entry name" value="Nuclear pore complex protein Nup98-Nup96"/>
    <property type="match status" value="1"/>
</dbReference>
<feature type="compositionally biased region" description="Polar residues" evidence="10">
    <location>
        <begin position="478"/>
        <end position="489"/>
    </location>
</feature>
<feature type="compositionally biased region" description="Low complexity" evidence="10">
    <location>
        <begin position="274"/>
        <end position="294"/>
    </location>
</feature>
<feature type="compositionally biased region" description="Polar residues" evidence="10">
    <location>
        <begin position="584"/>
        <end position="596"/>
    </location>
</feature>
<dbReference type="Pfam" id="PF12110">
    <property type="entry name" value="Nup96"/>
    <property type="match status" value="1"/>
</dbReference>
<feature type="compositionally biased region" description="Polar residues" evidence="10">
    <location>
        <begin position="417"/>
        <end position="434"/>
    </location>
</feature>
<dbReference type="InterPro" id="IPR025574">
    <property type="entry name" value="Nucleoporin_FG_rpt"/>
</dbReference>
<evidence type="ECO:0000256" key="3">
    <source>
        <dbReference type="ARBA" id="ARBA00022448"/>
    </source>
</evidence>
<dbReference type="Gene3D" id="3.30.1610.10">
    <property type="entry name" value="Peptidase S59, nucleoporin"/>
    <property type="match status" value="1"/>
</dbReference>
<feature type="region of interest" description="Disordered" evidence="10">
    <location>
        <begin position="363"/>
        <end position="382"/>
    </location>
</feature>
<feature type="compositionally biased region" description="Polar residues" evidence="10">
    <location>
        <begin position="868"/>
        <end position="878"/>
    </location>
</feature>